<proteinExistence type="predicted"/>
<name>A0A8H2Y009_9AGAM</name>
<dbReference type="Proteomes" id="UP000663861">
    <property type="component" value="Unassembled WGS sequence"/>
</dbReference>
<dbReference type="AlphaFoldDB" id="A0A8H2Y009"/>
<gene>
    <name evidence="1" type="ORF">RDB_LOCUS34602</name>
</gene>
<organism evidence="1 2">
    <name type="scientific">Rhizoctonia solani</name>
    <dbReference type="NCBI Taxonomy" id="456999"/>
    <lineage>
        <taxon>Eukaryota</taxon>
        <taxon>Fungi</taxon>
        <taxon>Dikarya</taxon>
        <taxon>Basidiomycota</taxon>
        <taxon>Agaricomycotina</taxon>
        <taxon>Agaricomycetes</taxon>
        <taxon>Cantharellales</taxon>
        <taxon>Ceratobasidiaceae</taxon>
        <taxon>Rhizoctonia</taxon>
    </lineage>
</organism>
<evidence type="ECO:0000313" key="1">
    <source>
        <dbReference type="EMBL" id="CAE6437602.1"/>
    </source>
</evidence>
<accession>A0A8H2Y009</accession>
<comment type="caution">
    <text evidence="1">The sequence shown here is derived from an EMBL/GenBank/DDBJ whole genome shotgun (WGS) entry which is preliminary data.</text>
</comment>
<evidence type="ECO:0000313" key="2">
    <source>
        <dbReference type="Proteomes" id="UP000663861"/>
    </source>
</evidence>
<reference evidence="1" key="1">
    <citation type="submission" date="2021-01" db="EMBL/GenBank/DDBJ databases">
        <authorList>
            <person name="Kaushik A."/>
        </authorList>
    </citation>
    <scope>NUCLEOTIDE SEQUENCE</scope>
    <source>
        <strain evidence="1">AG4-RS23</strain>
    </source>
</reference>
<sequence>MNIQPVQRIRGINLRSHLRKGRLKSAIAGCDEAKVSYQSLNLQIPSKVFPDPRSWASSRCIQGGVFTGDRQAGIDLFAVWDIGRMFSHKLASFAPFSDSQSGWQRASSRCIQGGVFAGDRQAGIDLFEFVVWDIGLWMAQSNYALAEASAQSVNPHGSTHSEALLSFDVIMLISEELRALGRTNDLAAMCLLGRRYTHPIQRVLFRHIHLTAYDQYSRILRVLRTVDNPQRCPGFSSMVHQLSAVLDPQTTPTLGQDCLLELYESLPMLKRVELREVRRSRLGRSLVPAEEDLSRLGALESIRSVTLTHLGPIGGPMLVSLPYLEELHLFGDIPESLFSNASPRSGRKLRRLTWGATMHPTLQRIRWIFGESDEAIGGEVVILFLPNPESERNAIAQYARRRGMAFRVVVD</sequence>
<dbReference type="EMBL" id="CAJMWY010000537">
    <property type="protein sequence ID" value="CAE6437602.1"/>
    <property type="molecule type" value="Genomic_DNA"/>
</dbReference>
<protein>
    <submittedName>
        <fullName evidence="1">Uncharacterized protein</fullName>
    </submittedName>
</protein>